<dbReference type="AlphaFoldDB" id="A0A6C0DKX5"/>
<dbReference type="PANTHER" id="PTHR40903:SF1">
    <property type="entry name" value="HYPHALLY REGULATED CELL WALL PROTEIN 3"/>
    <property type="match status" value="1"/>
</dbReference>
<evidence type="ECO:0000313" key="4">
    <source>
        <dbReference type="EMBL" id="QHT16215.1"/>
    </source>
</evidence>
<feature type="domain" description="Glycine-rich" evidence="3">
    <location>
        <begin position="575"/>
        <end position="857"/>
    </location>
</feature>
<evidence type="ECO:0000256" key="2">
    <source>
        <dbReference type="SAM" id="MobiDB-lite"/>
    </source>
</evidence>
<evidence type="ECO:0000259" key="3">
    <source>
        <dbReference type="Pfam" id="PF21722"/>
    </source>
</evidence>
<feature type="coiled-coil region" evidence="1">
    <location>
        <begin position="861"/>
        <end position="888"/>
    </location>
</feature>
<dbReference type="PANTHER" id="PTHR40903">
    <property type="entry name" value="GLYCINE-RICH CELL WALL STRUCTURAL PROTEIN 1-LIKE"/>
    <property type="match status" value="1"/>
</dbReference>
<sequence length="935" mass="97857">MSTIANSPFLPNQCAGYYSISPKTITLQQAYANNGAIDNNIPDTSVSSSFSDGYLTVPLYSENGDYLNNAYVMVFTNTSENYNLADKSYTGYFKFQGLDTAENAVYIIAVGGGGGGGSTTGNTNTGPGVGGGGGGTSLFWFNSFDSAFTYAVNVGAGGTSSNGYGGQASGGGNSFIDTLIPTSSNSFSFNYNLMTSYGGGGGAGNINLGGSHNPGGSGGGTTGIPNWGTYQSINVDNIGLGTFNGGGGGNYNGKAGSSTMPEISSLENTYATTYMNELPWFSYLQNFVPQLQNSYGGGGAAGGSVTLTYDYDIEGETSPLQNNQGNNGNYYSRGGQNGVGGAYLQPNIGNFSGSSGYSYGDGGGGAYYSEIISNYFSYVYEDECGEETLVTNETTSVCYKAALGGNGCGGCVIVIMILGYNSLACNQTTDSTINPSPSTPAPIPPPPPPSKSSSASAESSMSSDEMDCCEMTVSTSPVDQDNTIENINFIKKILASPEYKTIYTALQTNKRYFYLNYIQSSRLYTAYKKILHLIYYGSSKVRFYKQIPGSPCNYRSLVFMDTRRAYHLKSNVDISINIICVGGGGGGGEYLYGGLAGGGGAGGSINLKTINLINNELYEIKVGAGGQGAYDYYVAHDYYVNKVVGNGNNGACGGRSSVNSISNNQTLISADGGGGGYSYYLGGQSSSNGNYGSNSISGGNGGNGGYGSNTTLTGNHGTYYFNQPGSNNTTQITSIMPDYQNILTYFDTNNLQLTINGTLCQNIIQNVYSGGGGGGYYGTYNNSGVSVYGMPSVTGYSNGLPGGNGYGGTSGLAYYKINGSSLNNVNSNFIGGGGGGLCISNQPNNGYGGQGLVMMYWQATTTNEEEEKEGIKETVKNMKETVKNMKETGAIKEAMVDNKQEIEYCLDRIARDVESIEIYEQDMEGVYIYGSYSIG</sequence>
<dbReference type="InterPro" id="IPR049304">
    <property type="entry name" value="Gly_rich_dom"/>
</dbReference>
<dbReference type="EMBL" id="MN739617">
    <property type="protein sequence ID" value="QHT16215.1"/>
    <property type="molecule type" value="Genomic_DNA"/>
</dbReference>
<proteinExistence type="predicted"/>
<organism evidence="4">
    <name type="scientific">viral metagenome</name>
    <dbReference type="NCBI Taxonomy" id="1070528"/>
    <lineage>
        <taxon>unclassified sequences</taxon>
        <taxon>metagenomes</taxon>
        <taxon>organismal metagenomes</taxon>
    </lineage>
</organism>
<feature type="compositionally biased region" description="Pro residues" evidence="2">
    <location>
        <begin position="437"/>
        <end position="450"/>
    </location>
</feature>
<feature type="region of interest" description="Disordered" evidence="2">
    <location>
        <begin position="431"/>
        <end position="459"/>
    </location>
</feature>
<keyword evidence="1" id="KW-0175">Coiled coil</keyword>
<evidence type="ECO:0000256" key="1">
    <source>
        <dbReference type="SAM" id="Coils"/>
    </source>
</evidence>
<dbReference type="Pfam" id="PF21722">
    <property type="entry name" value="Gly_rich_2"/>
    <property type="match status" value="1"/>
</dbReference>
<name>A0A6C0DKX5_9ZZZZ</name>
<accession>A0A6C0DKX5</accession>
<protein>
    <recommendedName>
        <fullName evidence="3">Glycine-rich domain-containing protein</fullName>
    </recommendedName>
</protein>
<reference evidence="4" key="1">
    <citation type="journal article" date="2020" name="Nature">
        <title>Giant virus diversity and host interactions through global metagenomics.</title>
        <authorList>
            <person name="Schulz F."/>
            <person name="Roux S."/>
            <person name="Paez-Espino D."/>
            <person name="Jungbluth S."/>
            <person name="Walsh D.A."/>
            <person name="Denef V.J."/>
            <person name="McMahon K.D."/>
            <person name="Konstantinidis K.T."/>
            <person name="Eloe-Fadrosh E.A."/>
            <person name="Kyrpides N.C."/>
            <person name="Woyke T."/>
        </authorList>
    </citation>
    <scope>NUCLEOTIDE SEQUENCE</scope>
    <source>
        <strain evidence="4">GVMAG-M-3300023174-182</strain>
    </source>
</reference>